<dbReference type="PANTHER" id="PTHR11276">
    <property type="entry name" value="DNA POLYMERASE TYPE-X FAMILY MEMBER"/>
    <property type="match status" value="1"/>
</dbReference>
<proteinExistence type="predicted"/>
<dbReference type="SUPFAM" id="SSF52113">
    <property type="entry name" value="BRCT domain"/>
    <property type="match status" value="1"/>
</dbReference>
<evidence type="ECO:0000259" key="1">
    <source>
        <dbReference type="PROSITE" id="PS50172"/>
    </source>
</evidence>
<evidence type="ECO:0000313" key="3">
    <source>
        <dbReference type="Proteomes" id="UP000265020"/>
    </source>
</evidence>
<dbReference type="InterPro" id="IPR022312">
    <property type="entry name" value="DNA_pol_X"/>
</dbReference>
<accession>A0A3Q2FHI3</accession>
<dbReference type="STRING" id="28743.ENSCVAP00000003420"/>
<dbReference type="GO" id="GO:0003677">
    <property type="term" value="F:DNA binding"/>
    <property type="evidence" value="ECO:0007669"/>
    <property type="project" value="InterPro"/>
</dbReference>
<name>A0A3Q2FHI3_CYPVA</name>
<dbReference type="InterPro" id="IPR001726">
    <property type="entry name" value="TdT/Mu"/>
</dbReference>
<dbReference type="Ensembl" id="ENSCVAT00000010073.1">
    <property type="protein sequence ID" value="ENSCVAP00000003420.1"/>
    <property type="gene ID" value="ENSCVAG00000004593.1"/>
</dbReference>
<dbReference type="GO" id="GO:0005634">
    <property type="term" value="C:nucleus"/>
    <property type="evidence" value="ECO:0007669"/>
    <property type="project" value="TreeGrafter"/>
</dbReference>
<sequence>MVPLKRRKMVHAGSLNTETNVCGGTEPTKFPQLVLFLLERKMGASRRAFLSQLGRRKGFQVDDLFSENVTHVICENNSGEEVRMWLEAQQRRQGELHLLDVSWYTESMRHGFPVEIHHRHKIQVGWRETVEGRESGPGGLPHQSVRLRSPGLDRIQGEHHHRPLRSVQSANHSFILYSSQSIK</sequence>
<dbReference type="PRINTS" id="PR00871">
    <property type="entry name" value="DNAPOLXTDT"/>
</dbReference>
<keyword evidence="3" id="KW-1185">Reference proteome</keyword>
<protein>
    <recommendedName>
        <fullName evidence="1">BRCT domain-containing protein</fullName>
    </recommendedName>
</protein>
<dbReference type="InterPro" id="IPR036420">
    <property type="entry name" value="BRCT_dom_sf"/>
</dbReference>
<feature type="domain" description="BRCT" evidence="1">
    <location>
        <begin position="25"/>
        <end position="121"/>
    </location>
</feature>
<dbReference type="PROSITE" id="PS50172">
    <property type="entry name" value="BRCT"/>
    <property type="match status" value="1"/>
</dbReference>
<dbReference type="Proteomes" id="UP000265020">
    <property type="component" value="Unassembled WGS sequence"/>
</dbReference>
<dbReference type="PANTHER" id="PTHR11276:SF24">
    <property type="entry name" value="DNA-DIRECTED DNA_RNA POLYMERASE MU"/>
    <property type="match status" value="1"/>
</dbReference>
<reference evidence="2" key="2">
    <citation type="submission" date="2025-09" db="UniProtKB">
        <authorList>
            <consortium name="Ensembl"/>
        </authorList>
    </citation>
    <scope>IDENTIFICATION</scope>
</reference>
<dbReference type="GeneTree" id="ENSGT00940000158490"/>
<dbReference type="Gene3D" id="3.40.50.10190">
    <property type="entry name" value="BRCT domain"/>
    <property type="match status" value="1"/>
</dbReference>
<dbReference type="AlphaFoldDB" id="A0A3Q2FHI3"/>
<evidence type="ECO:0000313" key="2">
    <source>
        <dbReference type="Ensembl" id="ENSCVAP00000003420.1"/>
    </source>
</evidence>
<reference evidence="2" key="1">
    <citation type="submission" date="2025-08" db="UniProtKB">
        <authorList>
            <consortium name="Ensembl"/>
        </authorList>
    </citation>
    <scope>IDENTIFICATION</scope>
</reference>
<organism evidence="2 3">
    <name type="scientific">Cyprinodon variegatus</name>
    <name type="common">Sheepshead minnow</name>
    <dbReference type="NCBI Taxonomy" id="28743"/>
    <lineage>
        <taxon>Eukaryota</taxon>
        <taxon>Metazoa</taxon>
        <taxon>Chordata</taxon>
        <taxon>Craniata</taxon>
        <taxon>Vertebrata</taxon>
        <taxon>Euteleostomi</taxon>
        <taxon>Actinopterygii</taxon>
        <taxon>Neopterygii</taxon>
        <taxon>Teleostei</taxon>
        <taxon>Neoteleostei</taxon>
        <taxon>Acanthomorphata</taxon>
        <taxon>Ovalentaria</taxon>
        <taxon>Atherinomorphae</taxon>
        <taxon>Cyprinodontiformes</taxon>
        <taxon>Cyprinodontidae</taxon>
        <taxon>Cyprinodon</taxon>
    </lineage>
</organism>
<dbReference type="GO" id="GO:0006303">
    <property type="term" value="P:double-strand break repair via nonhomologous end joining"/>
    <property type="evidence" value="ECO:0007669"/>
    <property type="project" value="TreeGrafter"/>
</dbReference>
<dbReference type="InterPro" id="IPR001357">
    <property type="entry name" value="BRCT_dom"/>
</dbReference>
<dbReference type="FunFam" id="3.40.50.10190:FF:000035">
    <property type="entry name" value="DNA-directed DNA/RNA polymerase mu"/>
    <property type="match status" value="1"/>
</dbReference>
<dbReference type="GO" id="GO:0003887">
    <property type="term" value="F:DNA-directed DNA polymerase activity"/>
    <property type="evidence" value="ECO:0007669"/>
    <property type="project" value="InterPro"/>
</dbReference>